<keyword evidence="7 8" id="KW-0413">Isomerase</keyword>
<accession>A0A096AUA1</accession>
<evidence type="ECO:0000256" key="3">
    <source>
        <dbReference type="ARBA" id="ARBA00022598"/>
    </source>
</evidence>
<dbReference type="Gene3D" id="2.40.37.10">
    <property type="entry name" value="Lyase, Ornithine Decarboxylase, Chain A, domain 1"/>
    <property type="match status" value="1"/>
</dbReference>
<dbReference type="Proteomes" id="UP000029578">
    <property type="component" value="Unassembled WGS sequence"/>
</dbReference>
<feature type="active site" description="Proton acceptor; specific for D-alanine" evidence="8">
    <location>
        <position position="496"/>
    </location>
</feature>
<gene>
    <name evidence="12" type="ORF">HMPREF0661_04910</name>
</gene>
<feature type="active site" description="Proton acceptor; specific for L-alanine" evidence="8">
    <location>
        <position position="721"/>
    </location>
</feature>
<dbReference type="InterPro" id="IPR051046">
    <property type="entry name" value="MurCDEF_CellWall_CoF430Synth"/>
</dbReference>
<dbReference type="PANTHER" id="PTHR43024">
    <property type="entry name" value="UDP-N-ACETYLMURAMOYL-TRIPEPTIDE--D-ALANYL-D-ALANINE LIGASE"/>
    <property type="match status" value="1"/>
</dbReference>
<dbReference type="Pfam" id="PF08245">
    <property type="entry name" value="Mur_ligase_M"/>
    <property type="match status" value="1"/>
</dbReference>
<dbReference type="PRINTS" id="PR00992">
    <property type="entry name" value="ALARACEMASE"/>
</dbReference>
<keyword evidence="4" id="KW-0547">Nucleotide-binding</keyword>
<dbReference type="Gene3D" id="3.40.1190.10">
    <property type="entry name" value="Mur-like, catalytic domain"/>
    <property type="match status" value="1"/>
</dbReference>
<comment type="similarity">
    <text evidence="8">Belongs to the alanine racemase family.</text>
</comment>
<comment type="catalytic activity">
    <reaction evidence="1 8">
        <text>L-alanine = D-alanine</text>
        <dbReference type="Rhea" id="RHEA:20249"/>
        <dbReference type="ChEBI" id="CHEBI:57416"/>
        <dbReference type="ChEBI" id="CHEBI:57972"/>
        <dbReference type="EC" id="5.1.1.1"/>
    </reaction>
</comment>
<dbReference type="GO" id="GO:0008784">
    <property type="term" value="F:alanine racemase activity"/>
    <property type="evidence" value="ECO:0007669"/>
    <property type="project" value="UniProtKB-UniRule"/>
</dbReference>
<evidence type="ECO:0000256" key="4">
    <source>
        <dbReference type="ARBA" id="ARBA00022741"/>
    </source>
</evidence>
<dbReference type="UniPathway" id="UPA00042">
    <property type="reaction ID" value="UER00497"/>
</dbReference>
<dbReference type="SUPFAM" id="SSF50621">
    <property type="entry name" value="Alanine racemase C-terminal domain-like"/>
    <property type="match status" value="1"/>
</dbReference>
<dbReference type="GO" id="GO:0005524">
    <property type="term" value="F:ATP binding"/>
    <property type="evidence" value="ECO:0007669"/>
    <property type="project" value="UniProtKB-KW"/>
</dbReference>
<dbReference type="InterPro" id="IPR036615">
    <property type="entry name" value="Mur_ligase_C_dom_sf"/>
</dbReference>
<evidence type="ECO:0000256" key="6">
    <source>
        <dbReference type="ARBA" id="ARBA00022898"/>
    </source>
</evidence>
<evidence type="ECO:0000259" key="11">
    <source>
        <dbReference type="SMART" id="SM01005"/>
    </source>
</evidence>
<dbReference type="SUPFAM" id="SSF51419">
    <property type="entry name" value="PLP-binding barrel"/>
    <property type="match status" value="1"/>
</dbReference>
<evidence type="ECO:0000256" key="5">
    <source>
        <dbReference type="ARBA" id="ARBA00022840"/>
    </source>
</evidence>
<dbReference type="AlphaFoldDB" id="A0A096AUA1"/>
<evidence type="ECO:0000313" key="12">
    <source>
        <dbReference type="EMBL" id="KGF50320.1"/>
    </source>
</evidence>
<dbReference type="EC" id="5.1.1.1" evidence="8"/>
<dbReference type="InterPro" id="IPR009006">
    <property type="entry name" value="Ala_racemase/Decarboxylase_C"/>
</dbReference>
<reference evidence="12 13" key="1">
    <citation type="submission" date="2014-07" db="EMBL/GenBank/DDBJ databases">
        <authorList>
            <person name="McCorrison J."/>
            <person name="Sanka R."/>
            <person name="Torralba M."/>
            <person name="Gillis M."/>
            <person name="Haft D.H."/>
            <person name="Methe B."/>
            <person name="Sutton G."/>
            <person name="Nelson K.E."/>
        </authorList>
    </citation>
    <scope>NUCLEOTIDE SEQUENCE [LARGE SCALE GENOMIC DNA]</scope>
    <source>
        <strain evidence="12 13">DNF00666</strain>
    </source>
</reference>
<dbReference type="NCBIfam" id="NF008897">
    <property type="entry name" value="PRK11930.1"/>
    <property type="match status" value="1"/>
</dbReference>
<dbReference type="EMBL" id="JRNS01000262">
    <property type="protein sequence ID" value="KGF50320.1"/>
    <property type="molecule type" value="Genomic_DNA"/>
</dbReference>
<dbReference type="GO" id="GO:0016881">
    <property type="term" value="F:acid-amino acid ligase activity"/>
    <property type="evidence" value="ECO:0007669"/>
    <property type="project" value="InterPro"/>
</dbReference>
<dbReference type="Pfam" id="PF01168">
    <property type="entry name" value="Ala_racemase_N"/>
    <property type="match status" value="1"/>
</dbReference>
<comment type="function">
    <text evidence="8">Catalyzes the interconversion of L-alanine and D-alanine. May also act on other amino acids.</text>
</comment>
<evidence type="ECO:0000256" key="8">
    <source>
        <dbReference type="HAMAP-Rule" id="MF_01201"/>
    </source>
</evidence>
<feature type="domain" description="Alanine racemase C-terminal" evidence="11">
    <location>
        <begin position="700"/>
        <end position="824"/>
    </location>
</feature>
<evidence type="ECO:0000256" key="10">
    <source>
        <dbReference type="PIRSR" id="PIRSR600821-52"/>
    </source>
</evidence>
<dbReference type="SUPFAM" id="SSF53244">
    <property type="entry name" value="MurD-like peptide ligases, peptide-binding domain"/>
    <property type="match status" value="1"/>
</dbReference>
<dbReference type="HAMAP" id="MF_01201">
    <property type="entry name" value="Ala_racemase"/>
    <property type="match status" value="1"/>
</dbReference>
<dbReference type="CDD" id="cd00430">
    <property type="entry name" value="PLPDE_III_AR"/>
    <property type="match status" value="1"/>
</dbReference>
<feature type="binding site" evidence="8 10">
    <location>
        <position position="594"/>
    </location>
    <ligand>
        <name>substrate</name>
    </ligand>
</feature>
<dbReference type="Pfam" id="PF00842">
    <property type="entry name" value="Ala_racemase_C"/>
    <property type="match status" value="1"/>
</dbReference>
<evidence type="ECO:0000256" key="7">
    <source>
        <dbReference type="ARBA" id="ARBA00023235"/>
    </source>
</evidence>
<comment type="caution">
    <text evidence="12">The sequence shown here is derived from an EMBL/GenBank/DDBJ whole genome shotgun (WGS) entry which is preliminary data.</text>
</comment>
<protein>
    <recommendedName>
        <fullName evidence="8">Alanine racemase</fullName>
        <ecNumber evidence="8">5.1.1.1</ecNumber>
    </recommendedName>
</protein>
<dbReference type="Gene3D" id="3.90.190.20">
    <property type="entry name" value="Mur ligase, C-terminal domain"/>
    <property type="match status" value="1"/>
</dbReference>
<dbReference type="Gene3D" id="3.40.1390.10">
    <property type="entry name" value="MurE/MurF, N-terminal domain"/>
    <property type="match status" value="1"/>
</dbReference>
<dbReference type="SMART" id="SM01005">
    <property type="entry name" value="Ala_racemase_C"/>
    <property type="match status" value="1"/>
</dbReference>
<dbReference type="SUPFAM" id="SSF53623">
    <property type="entry name" value="MurD-like peptide ligases, catalytic domain"/>
    <property type="match status" value="1"/>
</dbReference>
<keyword evidence="6 8" id="KW-0663">Pyridoxal phosphate</keyword>
<organism evidence="12 13">
    <name type="scientific">Prevotella melaninogenica DNF00666</name>
    <dbReference type="NCBI Taxonomy" id="1401073"/>
    <lineage>
        <taxon>Bacteria</taxon>
        <taxon>Pseudomonadati</taxon>
        <taxon>Bacteroidota</taxon>
        <taxon>Bacteroidia</taxon>
        <taxon>Bacteroidales</taxon>
        <taxon>Prevotellaceae</taxon>
        <taxon>Prevotella</taxon>
    </lineage>
</organism>
<dbReference type="GO" id="GO:0030632">
    <property type="term" value="P:D-alanine biosynthetic process"/>
    <property type="evidence" value="ECO:0007669"/>
    <property type="project" value="UniProtKB-UniRule"/>
</dbReference>
<dbReference type="InterPro" id="IPR001608">
    <property type="entry name" value="Ala_racemase_N"/>
</dbReference>
<evidence type="ECO:0000256" key="2">
    <source>
        <dbReference type="ARBA" id="ARBA00001933"/>
    </source>
</evidence>
<evidence type="ECO:0000256" key="9">
    <source>
        <dbReference type="PIRSR" id="PIRSR600821-50"/>
    </source>
</evidence>
<dbReference type="GO" id="GO:0030170">
    <property type="term" value="F:pyridoxal phosphate binding"/>
    <property type="evidence" value="ECO:0007669"/>
    <property type="project" value="UniProtKB-UniRule"/>
</dbReference>
<dbReference type="NCBIfam" id="TIGR00492">
    <property type="entry name" value="alr"/>
    <property type="match status" value="1"/>
</dbReference>
<feature type="binding site" evidence="8 10">
    <location>
        <position position="770"/>
    </location>
    <ligand>
        <name>substrate</name>
    </ligand>
</feature>
<dbReference type="InterPro" id="IPR029066">
    <property type="entry name" value="PLP-binding_barrel"/>
</dbReference>
<proteinExistence type="inferred from homology"/>
<name>A0A096AUA1_9BACT</name>
<comment type="pathway">
    <text evidence="8">Amino-acid biosynthesis; D-alanine biosynthesis; D-alanine from L-alanine: step 1/1.</text>
</comment>
<dbReference type="SUPFAM" id="SSF63418">
    <property type="entry name" value="MurE/MurF N-terminal domain"/>
    <property type="match status" value="1"/>
</dbReference>
<dbReference type="RefSeq" id="WP_036863819.1">
    <property type="nucleotide sequence ID" value="NZ_JRNS01000262.1"/>
</dbReference>
<dbReference type="InterPro" id="IPR000821">
    <property type="entry name" value="Ala_racemase"/>
</dbReference>
<dbReference type="InterPro" id="IPR036565">
    <property type="entry name" value="Mur-like_cat_sf"/>
</dbReference>
<dbReference type="InterPro" id="IPR011079">
    <property type="entry name" value="Ala_racemase_C"/>
</dbReference>
<dbReference type="Gene3D" id="3.20.20.10">
    <property type="entry name" value="Alanine racemase"/>
    <property type="match status" value="1"/>
</dbReference>
<comment type="cofactor">
    <cofactor evidence="2 8 9">
        <name>pyridoxal 5'-phosphate</name>
        <dbReference type="ChEBI" id="CHEBI:597326"/>
    </cofactor>
</comment>
<sequence>MNYTIEKVTTLIGARRYGDKDANISFVLTDSRSLCFPEETLFFALKTERNDGQNYIPELYARGVRNFVVEVVPEDWATRYPDSNFLKVVGSLEALQRLAERHRDEYLIPIVGITGSNGKTMVKEWLYQLLSPQMVVTRSPRSYNSQIGVPLSVLLLNENTQVGVFEAGISQPGEMMALRDIIQPTIGVFTTLGTAHQENFPSLEAKCHEKIKLFHDTEAIVYSADNEVMAQCLSQYDYKGQKLDWSVKNTEVAFYIKAIEKKDIETTVSYVWKGQTEGQYKLPFIDDASIENSITCAVVSLHLGLTPATISERMAQLEPVAMRLEVKEGQHGCTLINDSYNSDFNSLDIALDFMNRRPDHKGRRRTLILSDILQSGDTDKDLYNKVAFLCEKRGVEKFIGIGEGLLAQRSAFKHLGEKHFFATVNSFIHSDVFANLHDEVILLKGARQFGFDRLTELLVKKVHETVLEVNLNAVVDNLNWYRSFLKPETKLVCMIKADAYGAGAVEIAKTLQDHRVDYLAVAVADEGVTLRKNGITSNIMIMNPEMTSFKTLFDYDLEPEVYSFRLMDALVKAAQKEGITGFPVHIKLDTGMHRLGFDPQKDMDELIKRLKQQNAIIPRSVFSHFVGSDADNFDEFSAHQFALFDEGSKKLQAAFSHKIIRHMDNSSGIEHFPERQMDMCRLGLGLYGINPRTNKTINNISTLKTTILQLRNVPAGDTVGYSRKGTIDHDSVIAAIPIGYADGLNRHLGNRHCYCLVNGQKAEYVGNICMDVAMIDVTGIDCKEGDSVEIFGDHLPVTVLSDTLDTIPYEVLTTISNRVKRVYFQD</sequence>
<dbReference type="InterPro" id="IPR013221">
    <property type="entry name" value="Mur_ligase_cen"/>
</dbReference>
<evidence type="ECO:0000313" key="13">
    <source>
        <dbReference type="Proteomes" id="UP000029578"/>
    </source>
</evidence>
<keyword evidence="3 12" id="KW-0436">Ligase</keyword>
<dbReference type="FunFam" id="3.20.20.10:FF:000002">
    <property type="entry name" value="Alanine racemase"/>
    <property type="match status" value="1"/>
</dbReference>
<feature type="modified residue" description="N6-(pyridoxal phosphate)lysine" evidence="8 9">
    <location>
        <position position="496"/>
    </location>
</feature>
<keyword evidence="5" id="KW-0067">ATP-binding</keyword>
<dbReference type="InterPro" id="IPR035911">
    <property type="entry name" value="MurE/MurF_N"/>
</dbReference>
<dbReference type="PANTHER" id="PTHR43024:SF1">
    <property type="entry name" value="UDP-N-ACETYLMURAMOYL-TRIPEPTIDE--D-ALANYL-D-ALANINE LIGASE"/>
    <property type="match status" value="1"/>
</dbReference>
<evidence type="ECO:0000256" key="1">
    <source>
        <dbReference type="ARBA" id="ARBA00000316"/>
    </source>
</evidence>